<proteinExistence type="predicted"/>
<evidence type="ECO:0000313" key="3">
    <source>
        <dbReference type="Proteomes" id="UP001221898"/>
    </source>
</evidence>
<dbReference type="Proteomes" id="UP001221898">
    <property type="component" value="Unassembled WGS sequence"/>
</dbReference>
<feature type="region of interest" description="Disordered" evidence="1">
    <location>
        <begin position="1"/>
        <end position="20"/>
    </location>
</feature>
<keyword evidence="3" id="KW-1185">Reference proteome</keyword>
<evidence type="ECO:0000256" key="1">
    <source>
        <dbReference type="SAM" id="MobiDB-lite"/>
    </source>
</evidence>
<dbReference type="EMBL" id="JAINUG010000052">
    <property type="protein sequence ID" value="KAJ8404592.1"/>
    <property type="molecule type" value="Genomic_DNA"/>
</dbReference>
<reference evidence="2" key="1">
    <citation type="journal article" date="2023" name="Science">
        <title>Genome structures resolve the early diversification of teleost fishes.</title>
        <authorList>
            <person name="Parey E."/>
            <person name="Louis A."/>
            <person name="Montfort J."/>
            <person name="Bouchez O."/>
            <person name="Roques C."/>
            <person name="Iampietro C."/>
            <person name="Lluch J."/>
            <person name="Castinel A."/>
            <person name="Donnadieu C."/>
            <person name="Desvignes T."/>
            <person name="Floi Bucao C."/>
            <person name="Jouanno E."/>
            <person name="Wen M."/>
            <person name="Mejri S."/>
            <person name="Dirks R."/>
            <person name="Jansen H."/>
            <person name="Henkel C."/>
            <person name="Chen W.J."/>
            <person name="Zahm M."/>
            <person name="Cabau C."/>
            <person name="Klopp C."/>
            <person name="Thompson A.W."/>
            <person name="Robinson-Rechavi M."/>
            <person name="Braasch I."/>
            <person name="Lecointre G."/>
            <person name="Bobe J."/>
            <person name="Postlethwait J.H."/>
            <person name="Berthelot C."/>
            <person name="Roest Crollius H."/>
            <person name="Guiguen Y."/>
        </authorList>
    </citation>
    <scope>NUCLEOTIDE SEQUENCE</scope>
    <source>
        <strain evidence="2">NC1722</strain>
    </source>
</reference>
<organism evidence="2 3">
    <name type="scientific">Aldrovandia affinis</name>
    <dbReference type="NCBI Taxonomy" id="143900"/>
    <lineage>
        <taxon>Eukaryota</taxon>
        <taxon>Metazoa</taxon>
        <taxon>Chordata</taxon>
        <taxon>Craniata</taxon>
        <taxon>Vertebrata</taxon>
        <taxon>Euteleostomi</taxon>
        <taxon>Actinopterygii</taxon>
        <taxon>Neopterygii</taxon>
        <taxon>Teleostei</taxon>
        <taxon>Notacanthiformes</taxon>
        <taxon>Halosauridae</taxon>
        <taxon>Aldrovandia</taxon>
    </lineage>
</organism>
<gene>
    <name evidence="2" type="ORF">AAFF_G00334550</name>
</gene>
<dbReference type="AlphaFoldDB" id="A0AAD7WPJ8"/>
<name>A0AAD7WPJ8_9TELE</name>
<protein>
    <submittedName>
        <fullName evidence="2">Uncharacterized protein</fullName>
    </submittedName>
</protein>
<accession>A0AAD7WPJ8</accession>
<sequence>MGTPSFQSPPLMSNRDTCSAQETGCQLMEGGSGAAVVWELRQEASGSTGHVTQRPALTWSPYHREALRRLGRVSMNAALAPLTDPVRPWKVLIQKKQSFTLECGTRGWGLKEQWNSALNVTGDIRWLWV</sequence>
<comment type="caution">
    <text evidence="2">The sequence shown here is derived from an EMBL/GenBank/DDBJ whole genome shotgun (WGS) entry which is preliminary data.</text>
</comment>
<evidence type="ECO:0000313" key="2">
    <source>
        <dbReference type="EMBL" id="KAJ8404592.1"/>
    </source>
</evidence>